<keyword evidence="14" id="KW-1185">Reference proteome</keyword>
<dbReference type="OrthoDB" id="5949550at2759"/>
<dbReference type="Pfam" id="PF13676">
    <property type="entry name" value="TIR_2"/>
    <property type="match status" value="1"/>
</dbReference>
<evidence type="ECO:0000256" key="3">
    <source>
        <dbReference type="ARBA" id="ARBA00022692"/>
    </source>
</evidence>
<dbReference type="CDD" id="cd00096">
    <property type="entry name" value="Ig"/>
    <property type="match status" value="1"/>
</dbReference>
<feature type="transmembrane region" description="Helical" evidence="10">
    <location>
        <begin position="364"/>
        <end position="388"/>
    </location>
</feature>
<dbReference type="InterPro" id="IPR007110">
    <property type="entry name" value="Ig-like_dom"/>
</dbReference>
<keyword evidence="4" id="KW-0732">Signal</keyword>
<dbReference type="PROSITE" id="PS50835">
    <property type="entry name" value="IG_LIKE"/>
    <property type="match status" value="2"/>
</dbReference>
<dbReference type="SUPFAM" id="SSF52200">
    <property type="entry name" value="Toll/Interleukin receptor TIR domain"/>
    <property type="match status" value="1"/>
</dbReference>
<dbReference type="STRING" id="50429.A0A2B4SDY2"/>
<dbReference type="GO" id="GO:0038023">
    <property type="term" value="F:signaling receptor activity"/>
    <property type="evidence" value="ECO:0007669"/>
    <property type="project" value="TreeGrafter"/>
</dbReference>
<dbReference type="GO" id="GO:0005886">
    <property type="term" value="C:plasma membrane"/>
    <property type="evidence" value="ECO:0007669"/>
    <property type="project" value="TreeGrafter"/>
</dbReference>
<evidence type="ECO:0000256" key="5">
    <source>
        <dbReference type="ARBA" id="ARBA00022801"/>
    </source>
</evidence>
<evidence type="ECO:0000259" key="12">
    <source>
        <dbReference type="PROSITE" id="PS50835"/>
    </source>
</evidence>
<accession>A0A2B4SDY2</accession>
<evidence type="ECO:0000256" key="10">
    <source>
        <dbReference type="SAM" id="Phobius"/>
    </source>
</evidence>
<evidence type="ECO:0000256" key="1">
    <source>
        <dbReference type="ARBA" id="ARBA00004370"/>
    </source>
</evidence>
<feature type="domain" description="Ig-like" evidence="12">
    <location>
        <begin position="119"/>
        <end position="213"/>
    </location>
</feature>
<dbReference type="SUPFAM" id="SSF48726">
    <property type="entry name" value="Immunoglobulin"/>
    <property type="match status" value="2"/>
</dbReference>
<dbReference type="Proteomes" id="UP000225706">
    <property type="component" value="Unassembled WGS sequence"/>
</dbReference>
<keyword evidence="8 10" id="KW-0472">Membrane</keyword>
<dbReference type="PANTHER" id="PTHR24365">
    <property type="entry name" value="TOLL-LIKE RECEPTOR"/>
    <property type="match status" value="1"/>
</dbReference>
<keyword evidence="13" id="KW-0675">Receptor</keyword>
<dbReference type="GO" id="GO:0007165">
    <property type="term" value="P:signal transduction"/>
    <property type="evidence" value="ECO:0007669"/>
    <property type="project" value="InterPro"/>
</dbReference>
<dbReference type="InterPro" id="IPR035897">
    <property type="entry name" value="Toll_tir_struct_dom_sf"/>
</dbReference>
<dbReference type="SMART" id="SM00409">
    <property type="entry name" value="IG"/>
    <property type="match status" value="2"/>
</dbReference>
<organism evidence="13 14">
    <name type="scientific">Stylophora pistillata</name>
    <name type="common">Smooth cauliflower coral</name>
    <dbReference type="NCBI Taxonomy" id="50429"/>
    <lineage>
        <taxon>Eukaryota</taxon>
        <taxon>Metazoa</taxon>
        <taxon>Cnidaria</taxon>
        <taxon>Anthozoa</taxon>
        <taxon>Hexacorallia</taxon>
        <taxon>Scleractinia</taxon>
        <taxon>Astrocoeniina</taxon>
        <taxon>Pocilloporidae</taxon>
        <taxon>Stylophora</taxon>
    </lineage>
</organism>
<sequence length="557" mass="62940">MSYGFTSTPIPLKILKRSCDVSEAFSLGSRDGAVVRALASHHCGPGSIPGPGVSYVSSQSCDSKSSCLPSDSWQHSIKKANPGFNITFNGSLIATPAPEYAHQRGWITKQWFNVSFLSPLEALKVYCTATTPDLIIPGEEKKIWCCFSGWPRPRLVHWYKNGEEIVNGSQRIYQYQSSKGKCLKSTLHLPPGREELDGVYECSASNQGSRNVSEKLQLNYQCPVNILQRPTISKSKLKFSTFKLTCRYGKNDDCPHHIWWYREGTEREPLVNSAKHKIVKKQAEKKCERLSILSILNVTENDEGNYSCSWFCEHQDILTSFIYLKLLPPEETDPPTGNTTIRNQTTEFRVQPSFRSPPGGRKKWLLPGIILTAGTLAVIIMSLVRFLVKKKCSSTFKLEKPEGWKETATLNRLFISFSSKDLAWINENLISIFEKHSIAYSIHSRDFELGKPIVQNMADNVYGSRQVLIVLSQNYLASNFCREELHMAVQRGIDSGDSSLILVIINNLKKKQLPTAVRNKKMLDFDKHEKRQDWEEKILSQIVLGKGEASDSYTSKV</sequence>
<dbReference type="GO" id="GO:0016787">
    <property type="term" value="F:hydrolase activity"/>
    <property type="evidence" value="ECO:0007669"/>
    <property type="project" value="UniProtKB-KW"/>
</dbReference>
<keyword evidence="6 10" id="KW-1133">Transmembrane helix</keyword>
<dbReference type="AlphaFoldDB" id="A0A2B4SDY2"/>
<evidence type="ECO:0000313" key="14">
    <source>
        <dbReference type="Proteomes" id="UP000225706"/>
    </source>
</evidence>
<evidence type="ECO:0000313" key="13">
    <source>
        <dbReference type="EMBL" id="PFX26767.1"/>
    </source>
</evidence>
<comment type="caution">
    <text evidence="13">The sequence shown here is derived from an EMBL/GenBank/DDBJ whole genome shotgun (WGS) entry which is preliminary data.</text>
</comment>
<evidence type="ECO:0000256" key="9">
    <source>
        <dbReference type="SAM" id="MobiDB-lite"/>
    </source>
</evidence>
<feature type="compositionally biased region" description="Polar residues" evidence="9">
    <location>
        <begin position="335"/>
        <end position="348"/>
    </location>
</feature>
<reference evidence="14" key="1">
    <citation type="journal article" date="2017" name="bioRxiv">
        <title>Comparative analysis of the genomes of Stylophora pistillata and Acropora digitifera provides evidence for extensive differences between species of corals.</title>
        <authorList>
            <person name="Voolstra C.R."/>
            <person name="Li Y."/>
            <person name="Liew Y.J."/>
            <person name="Baumgarten S."/>
            <person name="Zoccola D."/>
            <person name="Flot J.-F."/>
            <person name="Tambutte S."/>
            <person name="Allemand D."/>
            <person name="Aranda M."/>
        </authorList>
    </citation>
    <scope>NUCLEOTIDE SEQUENCE [LARGE SCALE GENOMIC DNA]</scope>
</reference>
<evidence type="ECO:0000256" key="6">
    <source>
        <dbReference type="ARBA" id="ARBA00022989"/>
    </source>
</evidence>
<dbReference type="SMART" id="SM00255">
    <property type="entry name" value="TIR"/>
    <property type="match status" value="1"/>
</dbReference>
<dbReference type="Gene3D" id="3.40.50.10140">
    <property type="entry name" value="Toll/interleukin-1 receptor homology (TIR) domain"/>
    <property type="match status" value="1"/>
</dbReference>
<dbReference type="InterPro" id="IPR036179">
    <property type="entry name" value="Ig-like_dom_sf"/>
</dbReference>
<comment type="similarity">
    <text evidence="2">Belongs to the interleukin-1 receptor family.</text>
</comment>
<feature type="domain" description="TIR" evidence="11">
    <location>
        <begin position="409"/>
        <end position="543"/>
    </location>
</feature>
<keyword evidence="3 10" id="KW-0812">Transmembrane</keyword>
<protein>
    <submittedName>
        <fullName evidence="13">Toll-like receptor 6</fullName>
    </submittedName>
</protein>
<keyword evidence="5" id="KW-0378">Hydrolase</keyword>
<gene>
    <name evidence="13" type="primary">TLR6</name>
    <name evidence="13" type="ORF">AWC38_SpisGene8552</name>
</gene>
<evidence type="ECO:0000256" key="4">
    <source>
        <dbReference type="ARBA" id="ARBA00022729"/>
    </source>
</evidence>
<proteinExistence type="inferred from homology"/>
<keyword evidence="7" id="KW-0520">NAD</keyword>
<dbReference type="InterPro" id="IPR003599">
    <property type="entry name" value="Ig_sub"/>
</dbReference>
<feature type="region of interest" description="Disordered" evidence="9">
    <location>
        <begin position="333"/>
        <end position="356"/>
    </location>
</feature>
<evidence type="ECO:0000256" key="7">
    <source>
        <dbReference type="ARBA" id="ARBA00023027"/>
    </source>
</evidence>
<name>A0A2B4SDY2_STYPI</name>
<evidence type="ECO:0000256" key="2">
    <source>
        <dbReference type="ARBA" id="ARBA00009752"/>
    </source>
</evidence>
<dbReference type="InterPro" id="IPR013783">
    <property type="entry name" value="Ig-like_fold"/>
</dbReference>
<evidence type="ECO:0000259" key="11">
    <source>
        <dbReference type="PROSITE" id="PS50104"/>
    </source>
</evidence>
<dbReference type="PROSITE" id="PS50104">
    <property type="entry name" value="TIR"/>
    <property type="match status" value="1"/>
</dbReference>
<feature type="domain" description="Ig-like" evidence="12">
    <location>
        <begin position="230"/>
        <end position="308"/>
    </location>
</feature>
<comment type="subcellular location">
    <subcellularLocation>
        <location evidence="1">Membrane</location>
    </subcellularLocation>
</comment>
<dbReference type="InterPro" id="IPR000157">
    <property type="entry name" value="TIR_dom"/>
</dbReference>
<dbReference type="Pfam" id="PF13927">
    <property type="entry name" value="Ig_3"/>
    <property type="match status" value="2"/>
</dbReference>
<evidence type="ECO:0000256" key="8">
    <source>
        <dbReference type="ARBA" id="ARBA00023136"/>
    </source>
</evidence>
<dbReference type="EMBL" id="LSMT01000118">
    <property type="protein sequence ID" value="PFX26767.1"/>
    <property type="molecule type" value="Genomic_DNA"/>
</dbReference>
<dbReference type="PANTHER" id="PTHR24365:SF530">
    <property type="entry name" value="MSTPROX-RELATED"/>
    <property type="match status" value="1"/>
</dbReference>
<dbReference type="Gene3D" id="2.60.40.10">
    <property type="entry name" value="Immunoglobulins"/>
    <property type="match status" value="2"/>
</dbReference>